<dbReference type="InterPro" id="IPR015500">
    <property type="entry name" value="Peptidase_S8_subtilisin-rel"/>
</dbReference>
<feature type="transmembrane region" description="Helical" evidence="6">
    <location>
        <begin position="478"/>
        <end position="502"/>
    </location>
</feature>
<dbReference type="PRINTS" id="PR00723">
    <property type="entry name" value="SUBTILISIN"/>
</dbReference>
<dbReference type="InterPro" id="IPR051048">
    <property type="entry name" value="Peptidase_S8/S53_subtilisin"/>
</dbReference>
<evidence type="ECO:0000313" key="9">
    <source>
        <dbReference type="EMBL" id="ERK03718.1"/>
    </source>
</evidence>
<evidence type="ECO:0000256" key="5">
    <source>
        <dbReference type="PROSITE-ProRule" id="PRU01240"/>
    </source>
</evidence>
<dbReference type="GO" id="GO:0004252">
    <property type="term" value="F:serine-type endopeptidase activity"/>
    <property type="evidence" value="ECO:0007669"/>
    <property type="project" value="InterPro"/>
</dbReference>
<evidence type="ECO:0000256" key="7">
    <source>
        <dbReference type="SAM" id="SignalP"/>
    </source>
</evidence>
<dbReference type="GO" id="GO:0006508">
    <property type="term" value="P:proteolysis"/>
    <property type="evidence" value="ECO:0007669"/>
    <property type="project" value="UniProtKB-KW"/>
</dbReference>
<comment type="caution">
    <text evidence="9">The sequence shown here is derived from an EMBL/GenBank/DDBJ whole genome shotgun (WGS) entry which is preliminary data.</text>
</comment>
<keyword evidence="6" id="KW-0472">Membrane</keyword>
<dbReference type="PROSITE" id="PS51892">
    <property type="entry name" value="SUBTILASE"/>
    <property type="match status" value="1"/>
</dbReference>
<dbReference type="EC" id="3.4.21.-" evidence="9"/>
<feature type="signal peptide" evidence="7">
    <location>
        <begin position="1"/>
        <end position="22"/>
    </location>
</feature>
<evidence type="ECO:0000256" key="1">
    <source>
        <dbReference type="ARBA" id="ARBA00011073"/>
    </source>
</evidence>
<dbReference type="InterPro" id="IPR036852">
    <property type="entry name" value="Peptidase_S8/S53_dom_sf"/>
</dbReference>
<dbReference type="PATRIC" id="fig|1081904.3.peg.450"/>
<organism evidence="9 10">
    <name type="scientific">Hoylesella pleuritidis F0068</name>
    <dbReference type="NCBI Taxonomy" id="1081904"/>
    <lineage>
        <taxon>Bacteria</taxon>
        <taxon>Pseudomonadati</taxon>
        <taxon>Bacteroidota</taxon>
        <taxon>Bacteroidia</taxon>
        <taxon>Bacteroidales</taxon>
        <taxon>Prevotellaceae</taxon>
        <taxon>Hoylesella</taxon>
    </lineage>
</organism>
<keyword evidence="4" id="KW-0720">Serine protease</keyword>
<dbReference type="PANTHER" id="PTHR43399">
    <property type="entry name" value="SUBTILISIN-RELATED"/>
    <property type="match status" value="1"/>
</dbReference>
<dbReference type="AlphaFoldDB" id="U2LGW7"/>
<comment type="caution">
    <text evidence="5">Lacks conserved residue(s) required for the propagation of feature annotation.</text>
</comment>
<dbReference type="SUPFAM" id="SSF52743">
    <property type="entry name" value="Subtilisin-like"/>
    <property type="match status" value="1"/>
</dbReference>
<keyword evidence="6" id="KW-1133">Transmembrane helix</keyword>
<evidence type="ECO:0000256" key="4">
    <source>
        <dbReference type="ARBA" id="ARBA00022825"/>
    </source>
</evidence>
<evidence type="ECO:0000313" key="10">
    <source>
        <dbReference type="Proteomes" id="UP000016600"/>
    </source>
</evidence>
<dbReference type="Pfam" id="PF00082">
    <property type="entry name" value="Peptidase_S8"/>
    <property type="match status" value="1"/>
</dbReference>
<dbReference type="Proteomes" id="UP000016600">
    <property type="component" value="Unassembled WGS sequence"/>
</dbReference>
<accession>U2LGW7</accession>
<dbReference type="InterPro" id="IPR000209">
    <property type="entry name" value="Peptidase_S8/S53_dom"/>
</dbReference>
<feature type="domain" description="Peptidase S8/S53" evidence="8">
    <location>
        <begin position="63"/>
        <end position="523"/>
    </location>
</feature>
<keyword evidence="2" id="KW-0645">Protease</keyword>
<dbReference type="EMBL" id="AWET01000008">
    <property type="protein sequence ID" value="ERK03718.1"/>
    <property type="molecule type" value="Genomic_DNA"/>
</dbReference>
<sequence>MKVKNTITSAVFLLLASSMLQATTAQEYKQRDLDWYNLSPATDTIYGVSANEAYKLLKGRKAKRTIVALIGSGLDVKHADLRGNMWENQREKANGRDDDGNGLIDDINGWNFLGNKKKESTVRSMNFTLNQGDREYFRLKEKYADYVSDGKRFYKFFGDEMVQVEAPQDINEYKYYRDTIVYESPLASRYAGILAAKIVRHYSKIFDERLRKRYPDQEITQKEFETLYDKNAPKDSLSDMSFMILAYSFPVAKTESWKKIYDVEMQGTPIRQAQQEYEIYLKANGNDYRNEIIGDDPNDIHDNCYGNGNLLTEDANIGTMEAGIIAGVRNNRIGIDGICNEALIMPLRASTAGDPYLKDIALAIKYAVDHEAKIIVLPSQNTLYPAIERKWIEDALLYAEQKDALVIAPVTESSQDMAHTLYYPNRFMIPEHELTNLMIVAPSDKEGRPSLRANFGRKELDIHAPGKEIYTAGVGNTYGLATGTGMAAASLAGVAALVRAYFPTMKAAEVRRLLNTTATQMDDMEVEKAMIVNERKVQDLFFYSDICLSGGIVNAANAVKEAIKQTK</sequence>
<evidence type="ECO:0000256" key="6">
    <source>
        <dbReference type="SAM" id="Phobius"/>
    </source>
</evidence>
<gene>
    <name evidence="9" type="ORF">HMPREF1218_0029</name>
</gene>
<protein>
    <submittedName>
        <fullName evidence="9">Peptidase, S8/S53 family</fullName>
        <ecNumber evidence="9">3.4.21.-</ecNumber>
    </submittedName>
</protein>
<proteinExistence type="inferred from homology"/>
<keyword evidence="7" id="KW-0732">Signal</keyword>
<evidence type="ECO:0000256" key="3">
    <source>
        <dbReference type="ARBA" id="ARBA00022801"/>
    </source>
</evidence>
<keyword evidence="3 9" id="KW-0378">Hydrolase</keyword>
<evidence type="ECO:0000259" key="8">
    <source>
        <dbReference type="Pfam" id="PF00082"/>
    </source>
</evidence>
<keyword evidence="6" id="KW-0812">Transmembrane</keyword>
<evidence type="ECO:0000256" key="2">
    <source>
        <dbReference type="ARBA" id="ARBA00022670"/>
    </source>
</evidence>
<feature type="chain" id="PRO_5004630151" evidence="7">
    <location>
        <begin position="23"/>
        <end position="567"/>
    </location>
</feature>
<comment type="similarity">
    <text evidence="1 5">Belongs to the peptidase S8 family.</text>
</comment>
<reference evidence="9 10" key="1">
    <citation type="submission" date="2013-08" db="EMBL/GenBank/DDBJ databases">
        <authorList>
            <person name="Durkin A.S."/>
            <person name="Haft D.R."/>
            <person name="McCorrison J."/>
            <person name="Torralba M."/>
            <person name="Gillis M."/>
            <person name="Haft D.H."/>
            <person name="Methe B."/>
            <person name="Sutton G."/>
            <person name="Nelson K.E."/>
        </authorList>
    </citation>
    <scope>NUCLEOTIDE SEQUENCE [LARGE SCALE GENOMIC DNA]</scope>
    <source>
        <strain evidence="9 10">F0068</strain>
    </source>
</reference>
<name>U2LGW7_9BACT</name>
<dbReference type="PANTHER" id="PTHR43399:SF4">
    <property type="entry name" value="CELL WALL-ASSOCIATED PROTEASE"/>
    <property type="match status" value="1"/>
</dbReference>
<dbReference type="Gene3D" id="3.40.50.200">
    <property type="entry name" value="Peptidase S8/S53 domain"/>
    <property type="match status" value="2"/>
</dbReference>
<keyword evidence="10" id="KW-1185">Reference proteome</keyword>